<gene>
    <name evidence="5" type="ordered locus">Smar_0156</name>
</gene>
<dbReference type="STRING" id="399550.Smar_0156"/>
<comment type="similarity">
    <text evidence="2">Belongs to the band 7/mec-2 family.</text>
</comment>
<dbReference type="HOGENOM" id="CLU_024949_3_3_2"/>
<dbReference type="InterPro" id="IPR036013">
    <property type="entry name" value="Band_7/SPFH_dom_sf"/>
</dbReference>
<accession>A3DKV9</accession>
<dbReference type="SMART" id="SM00244">
    <property type="entry name" value="PHB"/>
    <property type="match status" value="1"/>
</dbReference>
<reference evidence="5 6" key="2">
    <citation type="journal article" date="2009" name="Stand. Genomic Sci.">
        <title>Complete genome sequence of Staphylothermus marinus Stetter and Fiala 1986 type strain F1.</title>
        <authorList>
            <person name="Anderson I.J."/>
            <person name="Sun H."/>
            <person name="Lapidus A."/>
            <person name="Copeland A."/>
            <person name="Glavina Del Rio T."/>
            <person name="Tice H."/>
            <person name="Dalin E."/>
            <person name="Lucas S."/>
            <person name="Barry K."/>
            <person name="Land M."/>
            <person name="Richardson P."/>
            <person name="Huber H."/>
            <person name="Kyrpides N.C."/>
        </authorList>
    </citation>
    <scope>NUCLEOTIDE SEQUENCE [LARGE SCALE GENOMIC DNA]</scope>
    <source>
        <strain evidence="6">ATCC 43588 / DSM 3639 / JCM 9404 / F1</strain>
    </source>
</reference>
<dbReference type="CDD" id="cd08826">
    <property type="entry name" value="SPFH_eoslipins_u1"/>
    <property type="match status" value="1"/>
</dbReference>
<sequence length="278" mass="31183">MLPYPYIGLYFLGIEEMLPGIIFLVIILLIFLAMSIKIVREYERAVIFRLGRLLGAKGPGLFFIIPFVDNFIKVDLRVTTVDVPEQQIITKDNVTVGVDAVVYYRVFDPVLAVTRVENYHYAVMMMAQTTLRDIIGQVELDDLLSRREEINKRLQAILDEVTDPWGIKVTAVTLKQVRLPESMLRAMARQAEAERWRRAKIIEAEGEKQASIILGEAAKIYEQHPAALRLRELQTLLEIAKEKNLIIISPSTLGAETSLLGTAIALSRKTSGSGGSGE</sequence>
<dbReference type="GO" id="GO:0098552">
    <property type="term" value="C:side of membrane"/>
    <property type="evidence" value="ECO:0007669"/>
    <property type="project" value="UniProtKB-ARBA"/>
</dbReference>
<dbReference type="EMBL" id="CP000575">
    <property type="protein sequence ID" value="ABN69269.1"/>
    <property type="molecule type" value="Genomic_DNA"/>
</dbReference>
<feature type="domain" description="Band 7" evidence="4">
    <location>
        <begin position="34"/>
        <end position="191"/>
    </location>
</feature>
<keyword evidence="3" id="KW-1133">Transmembrane helix</keyword>
<organism evidence="5 6">
    <name type="scientific">Staphylothermus marinus (strain ATCC 43588 / DSM 3639 / JCM 9404 / F1)</name>
    <dbReference type="NCBI Taxonomy" id="399550"/>
    <lineage>
        <taxon>Archaea</taxon>
        <taxon>Thermoproteota</taxon>
        <taxon>Thermoprotei</taxon>
        <taxon>Desulfurococcales</taxon>
        <taxon>Desulfurococcaceae</taxon>
        <taxon>Staphylothermus</taxon>
    </lineage>
</organism>
<name>A3DKV9_STAMF</name>
<dbReference type="PANTHER" id="PTHR10264:SF19">
    <property type="entry name" value="AT06885P-RELATED"/>
    <property type="match status" value="1"/>
</dbReference>
<dbReference type="SUPFAM" id="SSF117892">
    <property type="entry name" value="Band 7/SPFH domain"/>
    <property type="match status" value="1"/>
</dbReference>
<keyword evidence="6" id="KW-1185">Reference proteome</keyword>
<evidence type="ECO:0000313" key="6">
    <source>
        <dbReference type="Proteomes" id="UP000000254"/>
    </source>
</evidence>
<dbReference type="InterPro" id="IPR001972">
    <property type="entry name" value="Stomatin_HflK_fam"/>
</dbReference>
<dbReference type="PRINTS" id="PR00721">
    <property type="entry name" value="STOMATIN"/>
</dbReference>
<evidence type="ECO:0000256" key="1">
    <source>
        <dbReference type="ARBA" id="ARBA00004167"/>
    </source>
</evidence>
<evidence type="ECO:0000256" key="3">
    <source>
        <dbReference type="SAM" id="Phobius"/>
    </source>
</evidence>
<dbReference type="Gene3D" id="6.10.250.2090">
    <property type="match status" value="1"/>
</dbReference>
<reference evidence="6" key="1">
    <citation type="journal article" date="2009" name="BMC Genomics">
        <title>The complete genome sequence of Staphylothermus marinus reveals differences in sulfur metabolism among heterotrophic Crenarchaeota.</title>
        <authorList>
            <person name="Anderson I.J."/>
            <person name="Dharmarajan L."/>
            <person name="Rodriguez J."/>
            <person name="Hooper S."/>
            <person name="Porat I."/>
            <person name="Ulrich L.E."/>
            <person name="Elkins J.G."/>
            <person name="Mavromatis K."/>
            <person name="Sun H."/>
            <person name="Land M."/>
            <person name="Lapidus A."/>
            <person name="Lucas S."/>
            <person name="Barry K."/>
            <person name="Huber H."/>
            <person name="Zhulin I.B."/>
            <person name="Whitman W.B."/>
            <person name="Mukhopadhyay B."/>
            <person name="Woese C."/>
            <person name="Bristow J."/>
            <person name="Kyrpides N."/>
        </authorList>
    </citation>
    <scope>NUCLEOTIDE SEQUENCE [LARGE SCALE GENOMIC DNA]</scope>
    <source>
        <strain evidence="6">ATCC 43588 / DSM 3639 / JCM 9404 / F1</strain>
    </source>
</reference>
<feature type="transmembrane region" description="Helical" evidence="3">
    <location>
        <begin position="20"/>
        <end position="39"/>
    </location>
</feature>
<dbReference type="FunFam" id="3.30.479.30:FF:000004">
    <property type="entry name" value="Putative membrane protease family, stomatin"/>
    <property type="match status" value="1"/>
</dbReference>
<dbReference type="Pfam" id="PF01145">
    <property type="entry name" value="Band_7"/>
    <property type="match status" value="1"/>
</dbReference>
<dbReference type="GO" id="GO:0005886">
    <property type="term" value="C:plasma membrane"/>
    <property type="evidence" value="ECO:0007669"/>
    <property type="project" value="InterPro"/>
</dbReference>
<dbReference type="InterPro" id="IPR001107">
    <property type="entry name" value="Band_7"/>
</dbReference>
<comment type="subcellular location">
    <subcellularLocation>
        <location evidence="1">Membrane</location>
        <topology evidence="1">Single-pass membrane protein</topology>
    </subcellularLocation>
</comment>
<dbReference type="Gene3D" id="3.30.479.30">
    <property type="entry name" value="Band 7 domain"/>
    <property type="match status" value="1"/>
</dbReference>
<evidence type="ECO:0000313" key="5">
    <source>
        <dbReference type="EMBL" id="ABN69269.1"/>
    </source>
</evidence>
<dbReference type="Proteomes" id="UP000000254">
    <property type="component" value="Chromosome"/>
</dbReference>
<evidence type="ECO:0000259" key="4">
    <source>
        <dbReference type="SMART" id="SM00244"/>
    </source>
</evidence>
<dbReference type="AlphaFoldDB" id="A3DKV9"/>
<dbReference type="PANTHER" id="PTHR10264">
    <property type="entry name" value="BAND 7 PROTEIN-RELATED"/>
    <property type="match status" value="1"/>
</dbReference>
<proteinExistence type="inferred from homology"/>
<dbReference type="InterPro" id="IPR043202">
    <property type="entry name" value="Band-7_stomatin-like"/>
</dbReference>
<dbReference type="eggNOG" id="arCOG01915">
    <property type="taxonomic scope" value="Archaea"/>
</dbReference>
<dbReference type="KEGG" id="smr:Smar_0156"/>
<protein>
    <submittedName>
        <fullName evidence="5">SPFH domain, Band 7 family protein</fullName>
    </submittedName>
</protein>
<keyword evidence="3" id="KW-0472">Membrane</keyword>
<keyword evidence="3" id="KW-0812">Transmembrane</keyword>
<evidence type="ECO:0000256" key="2">
    <source>
        <dbReference type="ARBA" id="ARBA00008164"/>
    </source>
</evidence>